<dbReference type="Pfam" id="PF13602">
    <property type="entry name" value="ADH_zinc_N_2"/>
    <property type="match status" value="1"/>
</dbReference>
<name>A0A8W7PBS3_ANOCL</name>
<dbReference type="InterPro" id="IPR045010">
    <property type="entry name" value="MDR_fam"/>
</dbReference>
<dbReference type="PANTHER" id="PTHR43205">
    <property type="entry name" value="PROSTAGLANDIN REDUCTASE"/>
    <property type="match status" value="1"/>
</dbReference>
<dbReference type="SUPFAM" id="SSF50129">
    <property type="entry name" value="GroES-like"/>
    <property type="match status" value="1"/>
</dbReference>
<dbReference type="VEuPathDB" id="VectorBase:ACON2_040241"/>
<evidence type="ECO:0000313" key="1">
    <source>
        <dbReference type="EnsemblMetazoa" id="ACOM029060-PA.1"/>
    </source>
</evidence>
<dbReference type="PANTHER" id="PTHR43205:SF7">
    <property type="entry name" value="PROSTAGLANDIN REDUCTASE 1"/>
    <property type="match status" value="1"/>
</dbReference>
<protein>
    <recommendedName>
        <fullName evidence="2">NADP-dependent oxidoreductase</fullName>
    </recommendedName>
</protein>
<dbReference type="GO" id="GO:0047522">
    <property type="term" value="F:15-oxoprostaglandin 13-reductase [NAD(P)+] activity"/>
    <property type="evidence" value="ECO:0007669"/>
    <property type="project" value="TreeGrafter"/>
</dbReference>
<proteinExistence type="predicted"/>
<dbReference type="InterPro" id="IPR011032">
    <property type="entry name" value="GroES-like_sf"/>
</dbReference>
<dbReference type="Proteomes" id="UP000075882">
    <property type="component" value="Unassembled WGS sequence"/>
</dbReference>
<dbReference type="Gene3D" id="3.90.180.10">
    <property type="entry name" value="Medium-chain alcohol dehydrogenases, catalytic domain"/>
    <property type="match status" value="1"/>
</dbReference>
<dbReference type="Gene3D" id="3.40.50.720">
    <property type="entry name" value="NAD(P)-binding Rossmann-like Domain"/>
    <property type="match status" value="1"/>
</dbReference>
<reference evidence="1" key="1">
    <citation type="submission" date="2022-08" db="UniProtKB">
        <authorList>
            <consortium name="EnsemblMetazoa"/>
        </authorList>
    </citation>
    <scope>IDENTIFICATION</scope>
</reference>
<sequence length="143" mass="16687">LFTPARPLKRMHIAKKWIYAKPFVDEPTLDNFELVEEPVPELQDGGRFGRIAVCGTISQYNGREPARVTDPQRDFVWKQLMQEGFSVHRWTDRWFEGVHQNLRWIQEGKLKVRETVTDGFENMPRAFIEMMRGGNVGKAVVKV</sequence>
<dbReference type="GO" id="GO:0006693">
    <property type="term" value="P:prostaglandin metabolic process"/>
    <property type="evidence" value="ECO:0007669"/>
    <property type="project" value="TreeGrafter"/>
</dbReference>
<dbReference type="AlphaFoldDB" id="A0A8W7PBS3"/>
<evidence type="ECO:0008006" key="2">
    <source>
        <dbReference type="Google" id="ProtNLM"/>
    </source>
</evidence>
<accession>A0A8W7PBS3</accession>
<dbReference type="EnsemblMetazoa" id="ACOM029060-RA">
    <property type="protein sequence ID" value="ACOM029060-PA.1"/>
    <property type="gene ID" value="ACOM029060"/>
</dbReference>
<organism evidence="1">
    <name type="scientific">Anopheles coluzzii</name>
    <name type="common">African malaria mosquito</name>
    <dbReference type="NCBI Taxonomy" id="1518534"/>
    <lineage>
        <taxon>Eukaryota</taxon>
        <taxon>Metazoa</taxon>
        <taxon>Ecdysozoa</taxon>
        <taxon>Arthropoda</taxon>
        <taxon>Hexapoda</taxon>
        <taxon>Insecta</taxon>
        <taxon>Pterygota</taxon>
        <taxon>Neoptera</taxon>
        <taxon>Endopterygota</taxon>
        <taxon>Diptera</taxon>
        <taxon>Nematocera</taxon>
        <taxon>Culicoidea</taxon>
        <taxon>Culicidae</taxon>
        <taxon>Anophelinae</taxon>
        <taxon>Anopheles</taxon>
    </lineage>
</organism>